<proteinExistence type="predicted"/>
<gene>
    <name evidence="2" type="ORF">JGU71_28850</name>
</gene>
<evidence type="ECO:0000313" key="2">
    <source>
        <dbReference type="EMBL" id="MBJ8342906.1"/>
    </source>
</evidence>
<accession>A0A934NWX5</accession>
<feature type="transmembrane region" description="Helical" evidence="1">
    <location>
        <begin position="72"/>
        <end position="92"/>
    </location>
</feature>
<dbReference type="RefSeq" id="WP_199708607.1">
    <property type="nucleotide sequence ID" value="NZ_JAEMNV010000017.1"/>
</dbReference>
<keyword evidence="1" id="KW-0472">Membrane</keyword>
<evidence type="ECO:0000256" key="1">
    <source>
        <dbReference type="SAM" id="Phobius"/>
    </source>
</evidence>
<organism evidence="2 3">
    <name type="scientific">Antrihabitans stalagmiti</name>
    <dbReference type="NCBI Taxonomy" id="2799499"/>
    <lineage>
        <taxon>Bacteria</taxon>
        <taxon>Bacillati</taxon>
        <taxon>Actinomycetota</taxon>
        <taxon>Actinomycetes</taxon>
        <taxon>Mycobacteriales</taxon>
        <taxon>Nocardiaceae</taxon>
        <taxon>Antrihabitans</taxon>
    </lineage>
</organism>
<keyword evidence="1" id="KW-0812">Transmembrane</keyword>
<sequence length="95" mass="9903">MLMQLGLDTVYYAVDQPVMVQPPGGERFIRILGIALWAAVIGAVLGIIAGGGWMWVDHISGQGATGGRGWKLVAGAVIGTIVSTCAASWVTFAMQ</sequence>
<comment type="caution">
    <text evidence="2">The sequence shown here is derived from an EMBL/GenBank/DDBJ whole genome shotgun (WGS) entry which is preliminary data.</text>
</comment>
<keyword evidence="1" id="KW-1133">Transmembrane helix</keyword>
<feature type="transmembrane region" description="Helical" evidence="1">
    <location>
        <begin position="28"/>
        <end position="51"/>
    </location>
</feature>
<keyword evidence="3" id="KW-1185">Reference proteome</keyword>
<protein>
    <submittedName>
        <fullName evidence="2">Uncharacterized protein</fullName>
    </submittedName>
</protein>
<dbReference type="AlphaFoldDB" id="A0A934NWX5"/>
<name>A0A934NWX5_9NOCA</name>
<dbReference type="EMBL" id="JAEMNV010000017">
    <property type="protein sequence ID" value="MBJ8342906.1"/>
    <property type="molecule type" value="Genomic_DNA"/>
</dbReference>
<evidence type="ECO:0000313" key="3">
    <source>
        <dbReference type="Proteomes" id="UP000655868"/>
    </source>
</evidence>
<reference evidence="2" key="1">
    <citation type="submission" date="2020-12" db="EMBL/GenBank/DDBJ databases">
        <title>Antrihabitans popcorni sp. nov. and Antrihabitans auranticaus sp. nov., isolated from a larva cave.</title>
        <authorList>
            <person name="Lee S.D."/>
            <person name="Kim I.S."/>
        </authorList>
    </citation>
    <scope>NUCLEOTIDE SEQUENCE</scope>
    <source>
        <strain evidence="2">YC3-6</strain>
    </source>
</reference>
<dbReference type="Proteomes" id="UP000655868">
    <property type="component" value="Unassembled WGS sequence"/>
</dbReference>